<evidence type="ECO:0000313" key="1">
    <source>
        <dbReference type="EMBL" id="KAK4100555.1"/>
    </source>
</evidence>
<protein>
    <submittedName>
        <fullName evidence="1">Uncharacterized protein</fullName>
    </submittedName>
</protein>
<evidence type="ECO:0000313" key="2">
    <source>
        <dbReference type="Proteomes" id="UP001305647"/>
    </source>
</evidence>
<organism evidence="1 2">
    <name type="scientific">Parathielavia hyrcaniae</name>
    <dbReference type="NCBI Taxonomy" id="113614"/>
    <lineage>
        <taxon>Eukaryota</taxon>
        <taxon>Fungi</taxon>
        <taxon>Dikarya</taxon>
        <taxon>Ascomycota</taxon>
        <taxon>Pezizomycotina</taxon>
        <taxon>Sordariomycetes</taxon>
        <taxon>Sordariomycetidae</taxon>
        <taxon>Sordariales</taxon>
        <taxon>Chaetomiaceae</taxon>
        <taxon>Parathielavia</taxon>
    </lineage>
</organism>
<keyword evidence="2" id="KW-1185">Reference proteome</keyword>
<comment type="caution">
    <text evidence="1">The sequence shown here is derived from an EMBL/GenBank/DDBJ whole genome shotgun (WGS) entry which is preliminary data.</text>
</comment>
<reference evidence="1" key="1">
    <citation type="journal article" date="2023" name="Mol. Phylogenet. Evol.">
        <title>Genome-scale phylogeny and comparative genomics of the fungal order Sordariales.</title>
        <authorList>
            <person name="Hensen N."/>
            <person name="Bonometti L."/>
            <person name="Westerberg I."/>
            <person name="Brannstrom I.O."/>
            <person name="Guillou S."/>
            <person name="Cros-Aarteil S."/>
            <person name="Calhoun S."/>
            <person name="Haridas S."/>
            <person name="Kuo A."/>
            <person name="Mondo S."/>
            <person name="Pangilinan J."/>
            <person name="Riley R."/>
            <person name="LaButti K."/>
            <person name="Andreopoulos B."/>
            <person name="Lipzen A."/>
            <person name="Chen C."/>
            <person name="Yan M."/>
            <person name="Daum C."/>
            <person name="Ng V."/>
            <person name="Clum A."/>
            <person name="Steindorff A."/>
            <person name="Ohm R.A."/>
            <person name="Martin F."/>
            <person name="Silar P."/>
            <person name="Natvig D.O."/>
            <person name="Lalanne C."/>
            <person name="Gautier V."/>
            <person name="Ament-Velasquez S.L."/>
            <person name="Kruys A."/>
            <person name="Hutchinson M.I."/>
            <person name="Powell A.J."/>
            <person name="Barry K."/>
            <person name="Miller A.N."/>
            <person name="Grigoriev I.V."/>
            <person name="Debuchy R."/>
            <person name="Gladieux P."/>
            <person name="Hiltunen Thoren M."/>
            <person name="Johannesson H."/>
        </authorList>
    </citation>
    <scope>NUCLEOTIDE SEQUENCE</scope>
    <source>
        <strain evidence="1">CBS 757.83</strain>
    </source>
</reference>
<proteinExistence type="predicted"/>
<dbReference type="EMBL" id="MU863640">
    <property type="protein sequence ID" value="KAK4100555.1"/>
    <property type="molecule type" value="Genomic_DNA"/>
</dbReference>
<name>A0AAN6T0G3_9PEZI</name>
<accession>A0AAN6T0G3</accession>
<dbReference type="Proteomes" id="UP001305647">
    <property type="component" value="Unassembled WGS sequence"/>
</dbReference>
<reference evidence="1" key="2">
    <citation type="submission" date="2023-05" db="EMBL/GenBank/DDBJ databases">
        <authorList>
            <consortium name="Lawrence Berkeley National Laboratory"/>
            <person name="Steindorff A."/>
            <person name="Hensen N."/>
            <person name="Bonometti L."/>
            <person name="Westerberg I."/>
            <person name="Brannstrom I.O."/>
            <person name="Guillou S."/>
            <person name="Cros-Aarteil S."/>
            <person name="Calhoun S."/>
            <person name="Haridas S."/>
            <person name="Kuo A."/>
            <person name="Mondo S."/>
            <person name="Pangilinan J."/>
            <person name="Riley R."/>
            <person name="Labutti K."/>
            <person name="Andreopoulos B."/>
            <person name="Lipzen A."/>
            <person name="Chen C."/>
            <person name="Yanf M."/>
            <person name="Daum C."/>
            <person name="Ng V."/>
            <person name="Clum A."/>
            <person name="Ohm R."/>
            <person name="Martin F."/>
            <person name="Silar P."/>
            <person name="Natvig D."/>
            <person name="Lalanne C."/>
            <person name="Gautier V."/>
            <person name="Ament-Velasquez S.L."/>
            <person name="Kruys A."/>
            <person name="Hutchinson M.I."/>
            <person name="Powell A.J."/>
            <person name="Barry K."/>
            <person name="Miller A.N."/>
            <person name="Grigoriev I.V."/>
            <person name="Debuchy R."/>
            <person name="Gladieux P."/>
            <person name="Thoren M.H."/>
            <person name="Johannesson H."/>
        </authorList>
    </citation>
    <scope>NUCLEOTIDE SEQUENCE</scope>
    <source>
        <strain evidence="1">CBS 757.83</strain>
    </source>
</reference>
<dbReference type="AlphaFoldDB" id="A0AAN6T0G3"/>
<gene>
    <name evidence="1" type="ORF">N658DRAFT_98515</name>
</gene>
<sequence>MDMDTVTGSSCPSLVLRTSRLSLISSHSISTVSRKTNNSHTRVIHKTLRRQSRRRTMRCMGRGGARLIRSLLPPILGVRSRPFEGLNLPSLIASLAFWILDCEWEHSTRYAIARHGGFSNGHRDSFLVASAFLSTKTQWTSQIGHHYVLN</sequence>